<reference evidence="1 2" key="1">
    <citation type="submission" date="2016-10" db="EMBL/GenBank/DDBJ databases">
        <authorList>
            <person name="de Groot N.N."/>
        </authorList>
    </citation>
    <scope>NUCLEOTIDE SEQUENCE [LARGE SCALE GENOMIC DNA]</scope>
    <source>
        <strain evidence="1 2">CGMCC 1.5012</strain>
    </source>
</reference>
<dbReference type="SUPFAM" id="SSF53474">
    <property type="entry name" value="alpha/beta-Hydrolases"/>
    <property type="match status" value="1"/>
</dbReference>
<gene>
    <name evidence="1" type="ORF">SAMN05192585_13135</name>
</gene>
<dbReference type="OrthoDB" id="9777383at2"/>
<dbReference type="RefSeq" id="WP_092642048.1">
    <property type="nucleotide sequence ID" value="NZ_FNID01000031.1"/>
</dbReference>
<dbReference type="InterPro" id="IPR000801">
    <property type="entry name" value="Esterase-like"/>
</dbReference>
<dbReference type="Gene3D" id="3.40.50.1820">
    <property type="entry name" value="alpha/beta hydrolase"/>
    <property type="match status" value="1"/>
</dbReference>
<protein>
    <submittedName>
        <fullName evidence="1">Enterochelin esterase</fullName>
    </submittedName>
</protein>
<organism evidence="1 2">
    <name type="scientific">Acetanaerobacterium elongatum</name>
    <dbReference type="NCBI Taxonomy" id="258515"/>
    <lineage>
        <taxon>Bacteria</taxon>
        <taxon>Bacillati</taxon>
        <taxon>Bacillota</taxon>
        <taxon>Clostridia</taxon>
        <taxon>Eubacteriales</taxon>
        <taxon>Oscillospiraceae</taxon>
        <taxon>Acetanaerobacterium</taxon>
    </lineage>
</organism>
<dbReference type="AlphaFoldDB" id="A0A1H0E2F6"/>
<accession>A0A1H0E2F6</accession>
<evidence type="ECO:0000313" key="2">
    <source>
        <dbReference type="Proteomes" id="UP000199182"/>
    </source>
</evidence>
<sequence length="302" mass="33721">MTSKKTSKVFQNTVILLTLLISLSLFGCAGKSAATLRTASVSDPLKESQIVKLSVESEYMGKSMPVMLYLPKGYGNGQEYPVWYGLHGHGSYENMWIDEAGAAKGADELIDNGEIEPLIMVFPYIKDATLQEIQKDKADDGKFSERNIDQYLSKELISYIDTHYFTKTSSDGRYIGGFSMGGMIALRVGFHHPDLFSKVGGYSAAVASKDYSDKQLEKWLFPNDNFDNIVDIAKFDKEKGFDKLTVYLDVGKNDDSFSPSVKSLYEALQKRGIKSELTQFDGGHTLRQGCIKDYLKFYAAKN</sequence>
<proteinExistence type="predicted"/>
<dbReference type="InterPro" id="IPR050583">
    <property type="entry name" value="Mycobacterial_A85_antigen"/>
</dbReference>
<dbReference type="PANTHER" id="PTHR48098">
    <property type="entry name" value="ENTEROCHELIN ESTERASE-RELATED"/>
    <property type="match status" value="1"/>
</dbReference>
<dbReference type="InterPro" id="IPR029058">
    <property type="entry name" value="AB_hydrolase_fold"/>
</dbReference>
<dbReference type="Pfam" id="PF00756">
    <property type="entry name" value="Esterase"/>
    <property type="match status" value="1"/>
</dbReference>
<name>A0A1H0E2F6_9FIRM</name>
<dbReference type="PROSITE" id="PS51257">
    <property type="entry name" value="PROKAR_LIPOPROTEIN"/>
    <property type="match status" value="1"/>
</dbReference>
<dbReference type="EMBL" id="FNID01000031">
    <property type="protein sequence ID" value="SDN76505.1"/>
    <property type="molecule type" value="Genomic_DNA"/>
</dbReference>
<evidence type="ECO:0000313" key="1">
    <source>
        <dbReference type="EMBL" id="SDN76505.1"/>
    </source>
</evidence>
<dbReference type="Proteomes" id="UP000199182">
    <property type="component" value="Unassembled WGS sequence"/>
</dbReference>
<dbReference type="STRING" id="258515.SAMN05192585_13135"/>
<keyword evidence="2" id="KW-1185">Reference proteome</keyword>